<comment type="caution">
    <text evidence="2">The sequence shown here is derived from an EMBL/GenBank/DDBJ whole genome shotgun (WGS) entry which is preliminary data.</text>
</comment>
<evidence type="ECO:0000313" key="3">
    <source>
        <dbReference type="Proteomes" id="UP001249851"/>
    </source>
</evidence>
<feature type="compositionally biased region" description="Basic residues" evidence="1">
    <location>
        <begin position="56"/>
        <end position="71"/>
    </location>
</feature>
<evidence type="ECO:0000313" key="2">
    <source>
        <dbReference type="EMBL" id="KAK2547284.1"/>
    </source>
</evidence>
<organism evidence="2 3">
    <name type="scientific">Acropora cervicornis</name>
    <name type="common">Staghorn coral</name>
    <dbReference type="NCBI Taxonomy" id="6130"/>
    <lineage>
        <taxon>Eukaryota</taxon>
        <taxon>Metazoa</taxon>
        <taxon>Cnidaria</taxon>
        <taxon>Anthozoa</taxon>
        <taxon>Hexacorallia</taxon>
        <taxon>Scleractinia</taxon>
        <taxon>Astrocoeniina</taxon>
        <taxon>Acroporidae</taxon>
        <taxon>Acropora</taxon>
    </lineage>
</organism>
<accession>A0AAD9PQQ1</accession>
<dbReference type="AlphaFoldDB" id="A0AAD9PQQ1"/>
<dbReference type="Proteomes" id="UP001249851">
    <property type="component" value="Unassembled WGS sequence"/>
</dbReference>
<feature type="region of interest" description="Disordered" evidence="1">
    <location>
        <begin position="22"/>
        <end position="71"/>
    </location>
</feature>
<proteinExistence type="predicted"/>
<reference evidence="2" key="2">
    <citation type="journal article" date="2023" name="Science">
        <title>Genomic signatures of disease resistance in endangered staghorn corals.</title>
        <authorList>
            <person name="Vollmer S.V."/>
            <person name="Selwyn J.D."/>
            <person name="Despard B.A."/>
            <person name="Roesel C.L."/>
        </authorList>
    </citation>
    <scope>NUCLEOTIDE SEQUENCE</scope>
    <source>
        <strain evidence="2">K2</strain>
    </source>
</reference>
<keyword evidence="3" id="KW-1185">Reference proteome</keyword>
<evidence type="ECO:0000256" key="1">
    <source>
        <dbReference type="SAM" id="MobiDB-lite"/>
    </source>
</evidence>
<name>A0AAD9PQQ1_ACRCE</name>
<sequence>MGFKARLVKSYEEAMQISEETAKVKQAPVEPLQEAKKEHRSSSLASKGREPGLVFSRHHSRGYLRSRRTLD</sequence>
<reference evidence="2" key="1">
    <citation type="journal article" date="2023" name="G3 (Bethesda)">
        <title>Whole genome assembly and annotation of the endangered Caribbean coral Acropora cervicornis.</title>
        <authorList>
            <person name="Selwyn J.D."/>
            <person name="Vollmer S.V."/>
        </authorList>
    </citation>
    <scope>NUCLEOTIDE SEQUENCE</scope>
    <source>
        <strain evidence="2">K2</strain>
    </source>
</reference>
<gene>
    <name evidence="2" type="ORF">P5673_032841</name>
</gene>
<protein>
    <submittedName>
        <fullName evidence="2">Uncharacterized protein</fullName>
    </submittedName>
</protein>
<dbReference type="EMBL" id="JARQWQ010000195">
    <property type="protein sequence ID" value="KAK2547284.1"/>
    <property type="molecule type" value="Genomic_DNA"/>
</dbReference>